<feature type="region of interest" description="Disordered" evidence="1">
    <location>
        <begin position="23"/>
        <end position="51"/>
    </location>
</feature>
<name>A0AAD5M2E9_PYTIN</name>
<evidence type="ECO:0000313" key="3">
    <source>
        <dbReference type="Proteomes" id="UP001209570"/>
    </source>
</evidence>
<evidence type="ECO:0000256" key="1">
    <source>
        <dbReference type="SAM" id="MobiDB-lite"/>
    </source>
</evidence>
<dbReference type="GO" id="GO:0000462">
    <property type="term" value="P:maturation of SSU-rRNA from tricistronic rRNA transcript (SSU-rRNA, 5.8S rRNA, LSU-rRNA)"/>
    <property type="evidence" value="ECO:0007669"/>
    <property type="project" value="TreeGrafter"/>
</dbReference>
<protein>
    <submittedName>
        <fullName evidence="2">Uncharacterized protein</fullName>
    </submittedName>
</protein>
<proteinExistence type="predicted"/>
<dbReference type="GO" id="GO:0005730">
    <property type="term" value="C:nucleolus"/>
    <property type="evidence" value="ECO:0007669"/>
    <property type="project" value="TreeGrafter"/>
</dbReference>
<dbReference type="EMBL" id="JAKCXM010000115">
    <property type="protein sequence ID" value="KAJ0401924.1"/>
    <property type="molecule type" value="Genomic_DNA"/>
</dbReference>
<keyword evidence="3" id="KW-1185">Reference proteome</keyword>
<feature type="compositionally biased region" description="Basic and acidic residues" evidence="1">
    <location>
        <begin position="23"/>
        <end position="36"/>
    </location>
</feature>
<reference evidence="2" key="1">
    <citation type="submission" date="2021-12" db="EMBL/GenBank/DDBJ databases">
        <title>Prjna785345.</title>
        <authorList>
            <person name="Rujirawat T."/>
            <person name="Krajaejun T."/>
        </authorList>
    </citation>
    <scope>NUCLEOTIDE SEQUENCE</scope>
    <source>
        <strain evidence="2">Pi057C3</strain>
    </source>
</reference>
<organism evidence="2 3">
    <name type="scientific">Pythium insidiosum</name>
    <name type="common">Pythiosis disease agent</name>
    <dbReference type="NCBI Taxonomy" id="114742"/>
    <lineage>
        <taxon>Eukaryota</taxon>
        <taxon>Sar</taxon>
        <taxon>Stramenopiles</taxon>
        <taxon>Oomycota</taxon>
        <taxon>Peronosporomycetes</taxon>
        <taxon>Pythiales</taxon>
        <taxon>Pythiaceae</taxon>
        <taxon>Pythium</taxon>
    </lineage>
</organism>
<evidence type="ECO:0000313" key="2">
    <source>
        <dbReference type="EMBL" id="KAJ0401924.1"/>
    </source>
</evidence>
<sequence length="170" mass="19160">MTGFAFPIASGKKKPVQVFECPKETWKSQKTSSERKPRAKNASDGTEEISLDDEIRKEFNDAFKDVKEFAAANLKGKEKREFEAKRIEALGGKARKNRSTPYNILSAIKQARAVRESKKEEMSKQSGVVSSKRKRSKASEKKEKMKGVDFGLQVTRGKFKNGVLDVSRLK</sequence>
<feature type="region of interest" description="Disordered" evidence="1">
    <location>
        <begin position="115"/>
        <end position="145"/>
    </location>
</feature>
<dbReference type="PANTHER" id="PTHR28096:SF1">
    <property type="entry name" value="PROTEIN FAF1"/>
    <property type="match status" value="1"/>
</dbReference>
<comment type="caution">
    <text evidence="2">The sequence shown here is derived from an EMBL/GenBank/DDBJ whole genome shotgun (WGS) entry which is preliminary data.</text>
</comment>
<dbReference type="InterPro" id="IPR053030">
    <property type="entry name" value="Ribosomal_biogenesis_FAF1-like"/>
</dbReference>
<dbReference type="PANTHER" id="PTHR28096">
    <property type="entry name" value="PROTEIN FAF1"/>
    <property type="match status" value="1"/>
</dbReference>
<dbReference type="Proteomes" id="UP001209570">
    <property type="component" value="Unassembled WGS sequence"/>
</dbReference>
<accession>A0AAD5M2E9</accession>
<dbReference type="Pfam" id="PF15375">
    <property type="entry name" value="FSAF1"/>
    <property type="match status" value="1"/>
</dbReference>
<dbReference type="AlphaFoldDB" id="A0AAD5M2E9"/>
<dbReference type="InterPro" id="IPR027973">
    <property type="entry name" value="FSAF1-like"/>
</dbReference>
<gene>
    <name evidence="2" type="ORF">P43SY_003541</name>
</gene>